<comment type="similarity">
    <text evidence="1">Belongs to the HypA/HybF family.</text>
</comment>
<dbReference type="GO" id="GO:0008270">
    <property type="term" value="F:zinc ion binding"/>
    <property type="evidence" value="ECO:0007669"/>
    <property type="project" value="TreeGrafter"/>
</dbReference>
<comment type="caution">
    <text evidence="5">The sequence shown here is derived from an EMBL/GenBank/DDBJ whole genome shotgun (WGS) entry which is preliminary data.</text>
</comment>
<keyword evidence="4" id="KW-0862">Zinc</keyword>
<organism evidence="5">
    <name type="scientific">mine drainage metagenome</name>
    <dbReference type="NCBI Taxonomy" id="410659"/>
    <lineage>
        <taxon>unclassified sequences</taxon>
        <taxon>metagenomes</taxon>
        <taxon>ecological metagenomes</taxon>
    </lineage>
</organism>
<dbReference type="PANTHER" id="PTHR34535:SF3">
    <property type="entry name" value="HYDROGENASE MATURATION FACTOR HYPA"/>
    <property type="match status" value="1"/>
</dbReference>
<keyword evidence="3" id="KW-0479">Metal-binding</keyword>
<reference evidence="5" key="1">
    <citation type="submission" date="2016-10" db="EMBL/GenBank/DDBJ databases">
        <title>Sequence of Gallionella enrichment culture.</title>
        <authorList>
            <person name="Poehlein A."/>
            <person name="Muehling M."/>
            <person name="Daniel R."/>
        </authorList>
    </citation>
    <scope>NUCLEOTIDE SEQUENCE</scope>
</reference>
<dbReference type="InterPro" id="IPR020538">
    <property type="entry name" value="Hydgase_Ni_incorp_HypA/HybF_CS"/>
</dbReference>
<evidence type="ECO:0000313" key="5">
    <source>
        <dbReference type="EMBL" id="OIQ87805.1"/>
    </source>
</evidence>
<accession>A0A1J5RI59</accession>
<dbReference type="PROSITE" id="PS01249">
    <property type="entry name" value="HYPA"/>
    <property type="match status" value="1"/>
</dbReference>
<dbReference type="GO" id="GO:0016151">
    <property type="term" value="F:nickel cation binding"/>
    <property type="evidence" value="ECO:0007669"/>
    <property type="project" value="InterPro"/>
</dbReference>
<dbReference type="NCBIfam" id="TIGR00100">
    <property type="entry name" value="hypA"/>
    <property type="match status" value="1"/>
</dbReference>
<gene>
    <name evidence="5" type="primary">hypA_9</name>
    <name evidence="5" type="ORF">GALL_303370</name>
</gene>
<dbReference type="InterPro" id="IPR000688">
    <property type="entry name" value="HypA/HybF"/>
</dbReference>
<dbReference type="GO" id="GO:0051604">
    <property type="term" value="P:protein maturation"/>
    <property type="evidence" value="ECO:0007669"/>
    <property type="project" value="InterPro"/>
</dbReference>
<dbReference type="Pfam" id="PF01155">
    <property type="entry name" value="HypA"/>
    <property type="match status" value="1"/>
</dbReference>
<dbReference type="EMBL" id="MLJW01000403">
    <property type="protein sequence ID" value="OIQ87805.1"/>
    <property type="molecule type" value="Genomic_DNA"/>
</dbReference>
<evidence type="ECO:0000256" key="4">
    <source>
        <dbReference type="ARBA" id="ARBA00022833"/>
    </source>
</evidence>
<evidence type="ECO:0000256" key="2">
    <source>
        <dbReference type="ARBA" id="ARBA00022596"/>
    </source>
</evidence>
<dbReference type="AlphaFoldDB" id="A0A1J5RI59"/>
<dbReference type="PIRSF" id="PIRSF004761">
    <property type="entry name" value="Hydrgn_mat_HypA"/>
    <property type="match status" value="1"/>
</dbReference>
<dbReference type="FunFam" id="3.30.2320.80:FF:000001">
    <property type="entry name" value="Hydrogenase maturation factor HypA"/>
    <property type="match status" value="1"/>
</dbReference>
<proteinExistence type="inferred from homology"/>
<dbReference type="Gene3D" id="3.30.2320.80">
    <property type="match status" value="1"/>
</dbReference>
<protein>
    <submittedName>
        <fullName evidence="5">Hydrogenase nickel incorporation protein HypA</fullName>
    </submittedName>
</protein>
<dbReference type="PANTHER" id="PTHR34535">
    <property type="entry name" value="HYDROGENASE MATURATION FACTOR HYPA"/>
    <property type="match status" value="1"/>
</dbReference>
<sequence length="113" mass="12390">MHEMSLAEGIVDILEEESQRHGFERVLQVRVAVGALGGVEPEALQFCFDAVCRGTLAEGATLNIERVPGQAWCLGCTQVVQLSERYDACPQCGGFELQLQAGDELRLLDLEVR</sequence>
<evidence type="ECO:0000256" key="1">
    <source>
        <dbReference type="ARBA" id="ARBA00010748"/>
    </source>
</evidence>
<keyword evidence="2" id="KW-0533">Nickel</keyword>
<name>A0A1J5RI59_9ZZZZ</name>
<evidence type="ECO:0000256" key="3">
    <source>
        <dbReference type="ARBA" id="ARBA00022723"/>
    </source>
</evidence>
<dbReference type="HAMAP" id="MF_00213">
    <property type="entry name" value="HypA_HybF"/>
    <property type="match status" value="1"/>
</dbReference>